<dbReference type="AlphaFoldDB" id="A0A0A3IU50"/>
<feature type="transmembrane region" description="Helical" evidence="1">
    <location>
        <begin position="27"/>
        <end position="46"/>
    </location>
</feature>
<dbReference type="Proteomes" id="UP000030416">
    <property type="component" value="Unassembled WGS sequence"/>
</dbReference>
<protein>
    <submittedName>
        <fullName evidence="2">Uncharacterized protein</fullName>
    </submittedName>
</protein>
<evidence type="ECO:0000256" key="1">
    <source>
        <dbReference type="SAM" id="Phobius"/>
    </source>
</evidence>
<sequence length="59" mass="6833">MKFYGVGLVIIFIIQGFFFWTEDRVLSYFNMICAGVILVLLISMIVKEKKVSKNRGDIK</sequence>
<evidence type="ECO:0000313" key="3">
    <source>
        <dbReference type="Proteomes" id="UP000030416"/>
    </source>
</evidence>
<dbReference type="STRING" id="1384049.CD29_11580"/>
<keyword evidence="1" id="KW-1133">Transmembrane helix</keyword>
<keyword evidence="3" id="KW-1185">Reference proteome</keyword>
<evidence type="ECO:0000313" key="2">
    <source>
        <dbReference type="EMBL" id="KGR78352.1"/>
    </source>
</evidence>
<keyword evidence="1" id="KW-0812">Transmembrane</keyword>
<proteinExistence type="predicted"/>
<name>A0A0A3IU50_9BACL</name>
<gene>
    <name evidence="2" type="ORF">CD29_11580</name>
</gene>
<organism evidence="2 3">
    <name type="scientific">Ureibacillus manganicus DSM 26584</name>
    <dbReference type="NCBI Taxonomy" id="1384049"/>
    <lineage>
        <taxon>Bacteria</taxon>
        <taxon>Bacillati</taxon>
        <taxon>Bacillota</taxon>
        <taxon>Bacilli</taxon>
        <taxon>Bacillales</taxon>
        <taxon>Caryophanaceae</taxon>
        <taxon>Ureibacillus</taxon>
    </lineage>
</organism>
<dbReference type="RefSeq" id="WP_036186646.1">
    <property type="nucleotide sequence ID" value="NZ_AVDA01000012.1"/>
</dbReference>
<keyword evidence="1" id="KW-0472">Membrane</keyword>
<feature type="transmembrane region" description="Helical" evidence="1">
    <location>
        <begin position="5"/>
        <end position="21"/>
    </location>
</feature>
<comment type="caution">
    <text evidence="2">The sequence shown here is derived from an EMBL/GenBank/DDBJ whole genome shotgun (WGS) entry which is preliminary data.</text>
</comment>
<accession>A0A0A3IU50</accession>
<reference evidence="2 3" key="1">
    <citation type="submission" date="2014-02" db="EMBL/GenBank/DDBJ databases">
        <title>Draft genome sequence of Lysinibacillus manganicus DSM 26584T.</title>
        <authorList>
            <person name="Zhang F."/>
            <person name="Wang G."/>
            <person name="Zhang L."/>
        </authorList>
    </citation>
    <scope>NUCLEOTIDE SEQUENCE [LARGE SCALE GENOMIC DNA]</scope>
    <source>
        <strain evidence="2 3">DSM 26584</strain>
    </source>
</reference>
<dbReference type="EMBL" id="JPVN01000012">
    <property type="protein sequence ID" value="KGR78352.1"/>
    <property type="molecule type" value="Genomic_DNA"/>
</dbReference>